<proteinExistence type="predicted"/>
<evidence type="ECO:0000313" key="2">
    <source>
        <dbReference type="Proteomes" id="UP001597199"/>
    </source>
</evidence>
<accession>A0ABW4BC57</accession>
<dbReference type="Proteomes" id="UP001597199">
    <property type="component" value="Unassembled WGS sequence"/>
</dbReference>
<dbReference type="PANTHER" id="PTHR10000">
    <property type="entry name" value="PHOSPHOSERINE PHOSPHATASE"/>
    <property type="match status" value="1"/>
</dbReference>
<dbReference type="Gene3D" id="3.30.1240.10">
    <property type="match status" value="1"/>
</dbReference>
<dbReference type="SFLD" id="SFLDG01140">
    <property type="entry name" value="C2.B:_Phosphomannomutase_and_P"/>
    <property type="match status" value="1"/>
</dbReference>
<keyword evidence="2" id="KW-1185">Reference proteome</keyword>
<dbReference type="Gene3D" id="3.40.50.1000">
    <property type="entry name" value="HAD superfamily/HAD-like"/>
    <property type="match status" value="1"/>
</dbReference>
<dbReference type="NCBIfam" id="TIGR00099">
    <property type="entry name" value="Cof-subfamily"/>
    <property type="match status" value="1"/>
</dbReference>
<dbReference type="InterPro" id="IPR023214">
    <property type="entry name" value="HAD_sf"/>
</dbReference>
<dbReference type="GO" id="GO:0016787">
    <property type="term" value="F:hydrolase activity"/>
    <property type="evidence" value="ECO:0007669"/>
    <property type="project" value="UniProtKB-KW"/>
</dbReference>
<reference evidence="2" key="1">
    <citation type="journal article" date="2019" name="Int. J. Syst. Evol. Microbiol.">
        <title>The Global Catalogue of Microorganisms (GCM) 10K type strain sequencing project: providing services to taxonomists for standard genome sequencing and annotation.</title>
        <authorList>
            <consortium name="The Broad Institute Genomics Platform"/>
            <consortium name="The Broad Institute Genome Sequencing Center for Infectious Disease"/>
            <person name="Wu L."/>
            <person name="Ma J."/>
        </authorList>
    </citation>
    <scope>NUCLEOTIDE SEQUENCE [LARGE SCALE GENOMIC DNA]</scope>
    <source>
        <strain evidence="2">CCM 9110</strain>
    </source>
</reference>
<protein>
    <submittedName>
        <fullName evidence="1">HAD family hydrolase</fullName>
        <ecNumber evidence="1">3.-.-.-</ecNumber>
        <ecNumber evidence="1">3.1.3.-</ecNumber>
    </submittedName>
</protein>
<dbReference type="InterPro" id="IPR000150">
    <property type="entry name" value="Cof"/>
</dbReference>
<dbReference type="NCBIfam" id="TIGR01484">
    <property type="entry name" value="HAD-SF-IIB"/>
    <property type="match status" value="1"/>
</dbReference>
<gene>
    <name evidence="1" type="ORF">ACFQ41_02125</name>
</gene>
<keyword evidence="1" id="KW-0378">Hydrolase</keyword>
<dbReference type="Pfam" id="PF08282">
    <property type="entry name" value="Hydrolase_3"/>
    <property type="match status" value="1"/>
</dbReference>
<dbReference type="RefSeq" id="WP_204118648.1">
    <property type="nucleotide sequence ID" value="NZ_BOLV01000006.1"/>
</dbReference>
<dbReference type="SUPFAM" id="SSF56784">
    <property type="entry name" value="HAD-like"/>
    <property type="match status" value="1"/>
</dbReference>
<dbReference type="EMBL" id="JBHTOA010000015">
    <property type="protein sequence ID" value="MFD1398102.1"/>
    <property type="molecule type" value="Genomic_DNA"/>
</dbReference>
<dbReference type="PANTHER" id="PTHR10000:SF23">
    <property type="entry name" value="5-AMINO-6-(5-PHOSPHO-D-RIBITYLAMINO)URACIL PHOSPHATASE YITU"/>
    <property type="match status" value="1"/>
</dbReference>
<dbReference type="SFLD" id="SFLDS00003">
    <property type="entry name" value="Haloacid_Dehalogenase"/>
    <property type="match status" value="1"/>
</dbReference>
<evidence type="ECO:0000313" key="1">
    <source>
        <dbReference type="EMBL" id="MFD1398102.1"/>
    </source>
</evidence>
<dbReference type="PROSITE" id="PS01229">
    <property type="entry name" value="COF_2"/>
    <property type="match status" value="1"/>
</dbReference>
<organism evidence="1 2">
    <name type="scientific">Lacticaseibacillus suilingensis</name>
    <dbReference type="NCBI Taxonomy" id="2799577"/>
    <lineage>
        <taxon>Bacteria</taxon>
        <taxon>Bacillati</taxon>
        <taxon>Bacillota</taxon>
        <taxon>Bacilli</taxon>
        <taxon>Lactobacillales</taxon>
        <taxon>Lactobacillaceae</taxon>
        <taxon>Lacticaseibacillus</taxon>
    </lineage>
</organism>
<comment type="caution">
    <text evidence="1">The sequence shown here is derived from an EMBL/GenBank/DDBJ whole genome shotgun (WGS) entry which is preliminary data.</text>
</comment>
<sequence>MAQYLIVSDVDGTLAYDSTTISTRTSQVINQLLDAGHLFYLATGRMYALAAAMADQIGPRAEIISANGAAYEFSGQKTHHLLGAKALAAIEAAAAGNGLTAVYFTDMAVYYVTTPPPAIEQMLYSFAPKDVTIDVRQLPDITALQTHSDEITNGIIFSLSDPEALANTREQLAAQALLHLSASDPTNIELIPKHVDKANAILELQAKTGIPKDRTIAFGDGLNDLGMLKAAGISVAMGNAVPEVKAVAKYVTETNKEDGLAQFLLRFFDKEES</sequence>
<dbReference type="InterPro" id="IPR006379">
    <property type="entry name" value="HAD-SF_hydro_IIB"/>
</dbReference>
<dbReference type="EC" id="3.-.-.-" evidence="1"/>
<dbReference type="EC" id="3.1.3.-" evidence="1"/>
<dbReference type="InterPro" id="IPR036412">
    <property type="entry name" value="HAD-like_sf"/>
</dbReference>
<name>A0ABW4BC57_9LACO</name>